<evidence type="ECO:0000259" key="1">
    <source>
        <dbReference type="Pfam" id="PF24832"/>
    </source>
</evidence>
<evidence type="ECO:0000313" key="3">
    <source>
        <dbReference type="Proteomes" id="UP001187859"/>
    </source>
</evidence>
<dbReference type="Proteomes" id="UP001187859">
    <property type="component" value="Unassembled WGS sequence"/>
</dbReference>
<evidence type="ECO:0000313" key="2">
    <source>
        <dbReference type="EMBL" id="MDV5392146.1"/>
    </source>
</evidence>
<reference evidence="2" key="1">
    <citation type="submission" date="2023-05" db="EMBL/GenBank/DDBJ databases">
        <title>Colonisation of extended spectrum b-lactamase- and carbapenemase-producing bacteria on hospital surfaces from low- and middle-income countries.</title>
        <authorList>
            <person name="Nieto-Rosado M."/>
            <person name="Sands K."/>
            <person name="Iregbu K."/>
            <person name="Zahra R."/>
            <person name="Mazarati J.B."/>
            <person name="Mehtar S."/>
            <person name="Barnards-Group B."/>
            <person name="Walsh T.R."/>
        </authorList>
    </citation>
    <scope>NUCLEOTIDE SEQUENCE</scope>
    <source>
        <strain evidence="2">PP-E493</strain>
    </source>
</reference>
<dbReference type="Pfam" id="PF24832">
    <property type="entry name" value="DUF7716"/>
    <property type="match status" value="1"/>
</dbReference>
<dbReference type="RefSeq" id="WP_239642749.1">
    <property type="nucleotide sequence ID" value="NZ_AP026732.1"/>
</dbReference>
<organism evidence="2 3">
    <name type="scientific">Shewanella xiamenensis</name>
    <dbReference type="NCBI Taxonomy" id="332186"/>
    <lineage>
        <taxon>Bacteria</taxon>
        <taxon>Pseudomonadati</taxon>
        <taxon>Pseudomonadota</taxon>
        <taxon>Gammaproteobacteria</taxon>
        <taxon>Alteromonadales</taxon>
        <taxon>Shewanellaceae</taxon>
        <taxon>Shewanella</taxon>
    </lineage>
</organism>
<sequence length="65" mass="7547">MRDLSDAEIDAFEDGLSRSDYGYLLNTDQIEDVIANLKQQKAQPSEQELLEAIIFYYERDAFIDI</sequence>
<dbReference type="AlphaFoldDB" id="A0AAE4Q0C6"/>
<accession>A0AAE4Q0C6</accession>
<feature type="domain" description="DUF7716" evidence="1">
    <location>
        <begin position="10"/>
        <end position="65"/>
    </location>
</feature>
<comment type="caution">
    <text evidence="2">The sequence shown here is derived from an EMBL/GenBank/DDBJ whole genome shotgun (WGS) entry which is preliminary data.</text>
</comment>
<gene>
    <name evidence="2" type="ORF">QM089_18280</name>
</gene>
<dbReference type="InterPro" id="IPR056133">
    <property type="entry name" value="DUF7716"/>
</dbReference>
<name>A0AAE4Q0C6_9GAMM</name>
<protein>
    <recommendedName>
        <fullName evidence="1">DUF7716 domain-containing protein</fullName>
    </recommendedName>
</protein>
<dbReference type="EMBL" id="JASGOQ010000001">
    <property type="protein sequence ID" value="MDV5392146.1"/>
    <property type="molecule type" value="Genomic_DNA"/>
</dbReference>
<proteinExistence type="predicted"/>